<feature type="region of interest" description="Disordered" evidence="1">
    <location>
        <begin position="259"/>
        <end position="283"/>
    </location>
</feature>
<keyword evidence="2" id="KW-0472">Membrane</keyword>
<feature type="compositionally biased region" description="Low complexity" evidence="1">
    <location>
        <begin position="71"/>
        <end position="88"/>
    </location>
</feature>
<evidence type="ECO:0000259" key="3">
    <source>
        <dbReference type="Pfam" id="PF25130"/>
    </source>
</evidence>
<feature type="compositionally biased region" description="Acidic residues" evidence="1">
    <location>
        <begin position="44"/>
        <end position="53"/>
    </location>
</feature>
<name>A0A2T2ZWW6_9PEZI</name>
<dbReference type="Pfam" id="PF25130">
    <property type="entry name" value="DUF7820"/>
    <property type="match status" value="1"/>
</dbReference>
<proteinExistence type="predicted"/>
<feature type="transmembrane region" description="Helical" evidence="2">
    <location>
        <begin position="433"/>
        <end position="458"/>
    </location>
</feature>
<evidence type="ECO:0000256" key="2">
    <source>
        <dbReference type="SAM" id="Phobius"/>
    </source>
</evidence>
<evidence type="ECO:0000313" key="4">
    <source>
        <dbReference type="EMBL" id="PSR78650.1"/>
    </source>
</evidence>
<keyword evidence="5" id="KW-1185">Reference proteome</keyword>
<organism evidence="4 5">
    <name type="scientific">Coniella lustricola</name>
    <dbReference type="NCBI Taxonomy" id="2025994"/>
    <lineage>
        <taxon>Eukaryota</taxon>
        <taxon>Fungi</taxon>
        <taxon>Dikarya</taxon>
        <taxon>Ascomycota</taxon>
        <taxon>Pezizomycotina</taxon>
        <taxon>Sordariomycetes</taxon>
        <taxon>Sordariomycetidae</taxon>
        <taxon>Diaporthales</taxon>
        <taxon>Schizoparmaceae</taxon>
        <taxon>Coniella</taxon>
    </lineage>
</organism>
<keyword evidence="2" id="KW-0812">Transmembrane</keyword>
<dbReference type="STRING" id="2025994.A0A2T2ZWW6"/>
<dbReference type="OrthoDB" id="5384459at2759"/>
<dbReference type="PANTHER" id="PTHR42078:SF1">
    <property type="entry name" value="GLUCAN 1, 4-ALPHA-GLUCOSIDASE"/>
    <property type="match status" value="1"/>
</dbReference>
<sequence>MGDRSSKSSNPERRSSIRSPRRISVQQDGHVNVENESLSHPGEDETDVNDQNDEYMLALAGMISDGFRPGPATAPSPAETVPAVPTAAIGPQSNVRFEPASPPRASPDTISSSPIFRPHRSSISKPPPGRDSFTLRHDGAEGHLSGAALSRVSSTSSEAAYVPVETPYQGPSGPSHPYQMYSQDTRLSRTLSNASASTAPTSRPDSDYQGPRGPSHPYSMYPQNPIEEETQEPVVPTIPVGFVSAADPYQRRLGPEGEELADIIGPDGHTEELPPYTRYPDEYYTRKIRDNDESQRNSAEATGEGSTAAAGAITAGAVVVAAAAATDVSSLNNITNPTTTTMAAISSSGRTTPTSASPIPGAGGIGLAARNPEYDSGSLDGSRGLAGSRHSSRSFGTESHHEVNTAAAELSEKPQLTRYQRFAKRKACGVIPYWALGLTFTALLIVFVIIGALVGTLLSHRKQPSNSSSGPTNYQDSVPTVTVTYDATPIPTPTNLPALAQGSFGLPLNLNQEPNTCFNDTSQSSAWSCNIIFQQAISMQVLVTQNAPQLGTEGFYNVLLTNNATDSNDSGNMGLSYGASAPTITPAMELQLVNDTFDLSRGPAWFRMLPYNKTVVVQENMFSSGNTRRSSGMIPTVDQFQRKGVAEVGDRPWICTWPDTFVEMFIYAEQNSSYAYQSTATITTAPTTATATATGGSTATSTADTEIINMAHLTAYPRAIKVKERRVASSMKPYCEQVEVLANNSTQPVRDSNGNPIIVMIEEIETQNGMSRRDGEEWSLERRADGGDMSSCGCMWFSS</sequence>
<feature type="compositionally biased region" description="Basic and acidic residues" evidence="1">
    <location>
        <begin position="1"/>
        <end position="15"/>
    </location>
</feature>
<dbReference type="InterPro" id="IPR056722">
    <property type="entry name" value="DUF7820"/>
</dbReference>
<keyword evidence="2" id="KW-1133">Transmembrane helix</keyword>
<evidence type="ECO:0000256" key="1">
    <source>
        <dbReference type="SAM" id="MobiDB-lite"/>
    </source>
</evidence>
<feature type="compositionally biased region" description="Polar residues" evidence="1">
    <location>
        <begin position="25"/>
        <end position="38"/>
    </location>
</feature>
<dbReference type="Proteomes" id="UP000241462">
    <property type="component" value="Unassembled WGS sequence"/>
</dbReference>
<feature type="compositionally biased region" description="Polar residues" evidence="1">
    <location>
        <begin position="180"/>
        <end position="203"/>
    </location>
</feature>
<feature type="compositionally biased region" description="Polar residues" evidence="1">
    <location>
        <begin position="344"/>
        <end position="354"/>
    </location>
</feature>
<feature type="region of interest" description="Disordered" evidence="1">
    <location>
        <begin position="344"/>
        <end position="409"/>
    </location>
</feature>
<dbReference type="AlphaFoldDB" id="A0A2T2ZWW6"/>
<feature type="region of interest" description="Disordered" evidence="1">
    <location>
        <begin position="1"/>
        <end position="230"/>
    </location>
</feature>
<gene>
    <name evidence="4" type="ORF">BD289DRAFT_456193</name>
</gene>
<feature type="domain" description="DUF7820" evidence="3">
    <location>
        <begin position="480"/>
        <end position="798"/>
    </location>
</feature>
<accession>A0A2T2ZWW6</accession>
<reference evidence="4 5" key="1">
    <citation type="journal article" date="2018" name="Mycol. Prog.">
        <title>Coniella lustricola, a new species from submerged detritus.</title>
        <authorList>
            <person name="Raudabaugh D.B."/>
            <person name="Iturriaga T."/>
            <person name="Carver A."/>
            <person name="Mondo S."/>
            <person name="Pangilinan J."/>
            <person name="Lipzen A."/>
            <person name="He G."/>
            <person name="Amirebrahimi M."/>
            <person name="Grigoriev I.V."/>
            <person name="Miller A.N."/>
        </authorList>
    </citation>
    <scope>NUCLEOTIDE SEQUENCE [LARGE SCALE GENOMIC DNA]</scope>
    <source>
        <strain evidence="4 5">B22-T-1</strain>
    </source>
</reference>
<dbReference type="EMBL" id="KZ678599">
    <property type="protein sequence ID" value="PSR78650.1"/>
    <property type="molecule type" value="Genomic_DNA"/>
</dbReference>
<dbReference type="InParanoid" id="A0A2T2ZWW6"/>
<evidence type="ECO:0000313" key="5">
    <source>
        <dbReference type="Proteomes" id="UP000241462"/>
    </source>
</evidence>
<protein>
    <recommendedName>
        <fullName evidence="3">DUF7820 domain-containing protein</fullName>
    </recommendedName>
</protein>
<dbReference type="PANTHER" id="PTHR42078">
    <property type="entry name" value="GLUCAN 1, 4-ALPHA-GLUCOSIDASE"/>
    <property type="match status" value="1"/>
</dbReference>